<dbReference type="Proteomes" id="UP000182680">
    <property type="component" value="Unassembled WGS sequence"/>
</dbReference>
<evidence type="ECO:0000256" key="4">
    <source>
        <dbReference type="ARBA" id="ARBA00011738"/>
    </source>
</evidence>
<keyword evidence="7 10" id="KW-0378">Hydrolase</keyword>
<evidence type="ECO:0000259" key="9">
    <source>
        <dbReference type="SMART" id="SM00471"/>
    </source>
</evidence>
<dbReference type="SUPFAM" id="SSF109604">
    <property type="entry name" value="HD-domain/PDEase-like"/>
    <property type="match status" value="1"/>
</dbReference>
<dbReference type="EMBL" id="FPIW01000038">
    <property type="protein sequence ID" value="SFW58778.1"/>
    <property type="molecule type" value="Genomic_DNA"/>
</dbReference>
<evidence type="ECO:0000313" key="11">
    <source>
        <dbReference type="Proteomes" id="UP000182680"/>
    </source>
</evidence>
<evidence type="ECO:0000256" key="2">
    <source>
        <dbReference type="ARBA" id="ARBA00001936"/>
    </source>
</evidence>
<proteinExistence type="predicted"/>
<gene>
    <name evidence="10" type="ORF">SAMN02910291_01973</name>
</gene>
<feature type="compositionally biased region" description="Polar residues" evidence="8">
    <location>
        <begin position="1"/>
        <end position="11"/>
    </location>
</feature>
<dbReference type="GO" id="GO:0005737">
    <property type="term" value="C:cytoplasm"/>
    <property type="evidence" value="ECO:0007669"/>
    <property type="project" value="TreeGrafter"/>
</dbReference>
<dbReference type="InterPro" id="IPR006674">
    <property type="entry name" value="HD_domain"/>
</dbReference>
<dbReference type="InterPro" id="IPR003607">
    <property type="entry name" value="HD/PDEase_dom"/>
</dbReference>
<evidence type="ECO:0000256" key="3">
    <source>
        <dbReference type="ARBA" id="ARBA00001941"/>
    </source>
</evidence>
<evidence type="ECO:0000256" key="1">
    <source>
        <dbReference type="ARBA" id="ARBA00001638"/>
    </source>
</evidence>
<protein>
    <recommendedName>
        <fullName evidence="5">5'-deoxynucleotidase</fullName>
        <ecNumber evidence="5">3.1.3.89</ecNumber>
    </recommendedName>
</protein>
<dbReference type="EC" id="3.1.3.89" evidence="5"/>
<dbReference type="SMART" id="SM00471">
    <property type="entry name" value="HDc"/>
    <property type="match status" value="1"/>
</dbReference>
<dbReference type="GO" id="GO:0046872">
    <property type="term" value="F:metal ion binding"/>
    <property type="evidence" value="ECO:0007669"/>
    <property type="project" value="UniProtKB-KW"/>
</dbReference>
<organism evidence="10 11">
    <name type="scientific">Desulfovibrio desulfuricans</name>
    <dbReference type="NCBI Taxonomy" id="876"/>
    <lineage>
        <taxon>Bacteria</taxon>
        <taxon>Pseudomonadati</taxon>
        <taxon>Thermodesulfobacteriota</taxon>
        <taxon>Desulfovibrionia</taxon>
        <taxon>Desulfovibrionales</taxon>
        <taxon>Desulfovibrionaceae</taxon>
        <taxon>Desulfovibrio</taxon>
    </lineage>
</organism>
<comment type="caution">
    <text evidence="10">The sequence shown here is derived from an EMBL/GenBank/DDBJ whole genome shotgun (WGS) entry which is preliminary data.</text>
</comment>
<keyword evidence="6" id="KW-0479">Metal-binding</keyword>
<sequence length="214" mass="24502">MSNTHAKNMNSKDMPDDTPDQKRLERLADFFNEVGMLRHTPRTGYAFLGSGKENVAEHSYRVSVMGYALARMSGVDPAKVTFLCLFHDLHEARTGDLNYVNHRYAQCQPRRALEDCVAGTGLEDDVLPLWDELAENTSPEAMLAHDADQLDLICNLKVELDKGNAFAGQWLESAVKRLRSPAARELAEVVLRTDHNRWWYGRVEKDWWIRRGRE</sequence>
<dbReference type="GO" id="GO:0002953">
    <property type="term" value="F:5'-deoxynucleotidase activity"/>
    <property type="evidence" value="ECO:0007669"/>
    <property type="project" value="UniProtKB-EC"/>
</dbReference>
<name>A0AA94HUD0_DESDE</name>
<feature type="region of interest" description="Disordered" evidence="8">
    <location>
        <begin position="1"/>
        <end position="20"/>
    </location>
</feature>
<dbReference type="PANTHER" id="PTHR11845:SF13">
    <property type="entry name" value="5'-DEOXYNUCLEOTIDASE HDDC2"/>
    <property type="match status" value="1"/>
</dbReference>
<dbReference type="InterPro" id="IPR039356">
    <property type="entry name" value="YfbR/HDDC2"/>
</dbReference>
<evidence type="ECO:0000256" key="8">
    <source>
        <dbReference type="SAM" id="MobiDB-lite"/>
    </source>
</evidence>
<evidence type="ECO:0000256" key="5">
    <source>
        <dbReference type="ARBA" id="ARBA00012964"/>
    </source>
</evidence>
<feature type="domain" description="HD/PDEase" evidence="9">
    <location>
        <begin position="51"/>
        <end position="162"/>
    </location>
</feature>
<dbReference type="Pfam" id="PF13023">
    <property type="entry name" value="HD_3"/>
    <property type="match status" value="1"/>
</dbReference>
<evidence type="ECO:0000256" key="7">
    <source>
        <dbReference type="ARBA" id="ARBA00022801"/>
    </source>
</evidence>
<accession>A0AA94HUD0</accession>
<comment type="subunit">
    <text evidence="4">Homodimer.</text>
</comment>
<comment type="cofactor">
    <cofactor evidence="3">
        <name>Co(2+)</name>
        <dbReference type="ChEBI" id="CHEBI:48828"/>
    </cofactor>
</comment>
<comment type="catalytic activity">
    <reaction evidence="1">
        <text>a 2'-deoxyribonucleoside 5'-phosphate + H2O = a 2'-deoxyribonucleoside + phosphate</text>
        <dbReference type="Rhea" id="RHEA:36167"/>
        <dbReference type="ChEBI" id="CHEBI:15377"/>
        <dbReference type="ChEBI" id="CHEBI:18274"/>
        <dbReference type="ChEBI" id="CHEBI:43474"/>
        <dbReference type="ChEBI" id="CHEBI:65317"/>
        <dbReference type="EC" id="3.1.3.89"/>
    </reaction>
</comment>
<comment type="cofactor">
    <cofactor evidence="2">
        <name>Mn(2+)</name>
        <dbReference type="ChEBI" id="CHEBI:29035"/>
    </cofactor>
</comment>
<reference evidence="11" key="1">
    <citation type="submission" date="2016-11" db="EMBL/GenBank/DDBJ databases">
        <authorList>
            <person name="Jaros S."/>
            <person name="Januszkiewicz K."/>
            <person name="Wedrychowicz H."/>
        </authorList>
    </citation>
    <scope>NUCLEOTIDE SEQUENCE [LARGE SCALE GENOMIC DNA]</scope>
    <source>
        <strain evidence="11">DSM 7057</strain>
    </source>
</reference>
<dbReference type="AlphaFoldDB" id="A0AA94HUD0"/>
<dbReference type="Gene3D" id="1.10.3210.10">
    <property type="entry name" value="Hypothetical protein af1432"/>
    <property type="match status" value="1"/>
</dbReference>
<evidence type="ECO:0000256" key="6">
    <source>
        <dbReference type="ARBA" id="ARBA00022723"/>
    </source>
</evidence>
<evidence type="ECO:0000313" key="10">
    <source>
        <dbReference type="EMBL" id="SFW58778.1"/>
    </source>
</evidence>
<dbReference type="PANTHER" id="PTHR11845">
    <property type="entry name" value="5'-DEOXYNUCLEOTIDASE HDDC2"/>
    <property type="match status" value="1"/>
</dbReference>